<sequence length="80" mass="9056">MNVCDFDIYINPTRRHPTEEYYVVAAWAGPCWHNCRPGAKLYSDNQCFFASIGLLVRAVLSTEVTIAMAVSGEYEIGYIF</sequence>
<evidence type="ECO:0000313" key="2">
    <source>
        <dbReference type="Proteomes" id="UP000018144"/>
    </source>
</evidence>
<dbReference type="AlphaFoldDB" id="U4KYL3"/>
<dbReference type="Proteomes" id="UP000018144">
    <property type="component" value="Unassembled WGS sequence"/>
</dbReference>
<dbReference type="EMBL" id="HF935332">
    <property type="protein sequence ID" value="CCX07056.1"/>
    <property type="molecule type" value="Genomic_DNA"/>
</dbReference>
<name>U4KYL3_PYROM</name>
<evidence type="ECO:0000313" key="1">
    <source>
        <dbReference type="EMBL" id="CCX07056.1"/>
    </source>
</evidence>
<organism evidence="1 2">
    <name type="scientific">Pyronema omphalodes (strain CBS 100304)</name>
    <name type="common">Pyronema confluens</name>
    <dbReference type="NCBI Taxonomy" id="1076935"/>
    <lineage>
        <taxon>Eukaryota</taxon>
        <taxon>Fungi</taxon>
        <taxon>Dikarya</taxon>
        <taxon>Ascomycota</taxon>
        <taxon>Pezizomycotina</taxon>
        <taxon>Pezizomycetes</taxon>
        <taxon>Pezizales</taxon>
        <taxon>Pyronemataceae</taxon>
        <taxon>Pyronema</taxon>
    </lineage>
</organism>
<accession>U4KYL3</accession>
<keyword evidence="2" id="KW-1185">Reference proteome</keyword>
<gene>
    <name evidence="1" type="ORF">PCON_06643</name>
</gene>
<reference evidence="1 2" key="1">
    <citation type="journal article" date="2013" name="PLoS Genet.">
        <title>The genome and development-dependent transcriptomes of Pyronema confluens: a window into fungal evolution.</title>
        <authorList>
            <person name="Traeger S."/>
            <person name="Altegoer F."/>
            <person name="Freitag M."/>
            <person name="Gabaldon T."/>
            <person name="Kempken F."/>
            <person name="Kumar A."/>
            <person name="Marcet-Houben M."/>
            <person name="Poggeler S."/>
            <person name="Stajich J.E."/>
            <person name="Nowrousian M."/>
        </authorList>
    </citation>
    <scope>NUCLEOTIDE SEQUENCE [LARGE SCALE GENOMIC DNA]</scope>
    <source>
        <strain evidence="2">CBS 100304</strain>
        <tissue evidence="1">Vegetative mycelium</tissue>
    </source>
</reference>
<proteinExistence type="predicted"/>
<protein>
    <submittedName>
        <fullName evidence="1">Uncharacterized protein</fullName>
    </submittedName>
</protein>